<dbReference type="PANTHER" id="PTHR46200:SF1">
    <property type="entry name" value="GATOR COMPLEX PROTEIN WDR24"/>
    <property type="match status" value="1"/>
</dbReference>
<feature type="compositionally biased region" description="Polar residues" evidence="7">
    <location>
        <begin position="58"/>
        <end position="67"/>
    </location>
</feature>
<dbReference type="GO" id="GO:0016239">
    <property type="term" value="P:positive regulation of macroautophagy"/>
    <property type="evidence" value="ECO:0007669"/>
    <property type="project" value="TreeGrafter"/>
</dbReference>
<dbReference type="InterPro" id="IPR020472">
    <property type="entry name" value="WD40_PAC1"/>
</dbReference>
<feature type="repeat" description="WD" evidence="6">
    <location>
        <begin position="221"/>
        <end position="263"/>
    </location>
</feature>
<dbReference type="InterPro" id="IPR036322">
    <property type="entry name" value="WD40_repeat_dom_sf"/>
</dbReference>
<feature type="compositionally biased region" description="Basic residues" evidence="7">
    <location>
        <begin position="533"/>
        <end position="545"/>
    </location>
</feature>
<dbReference type="GO" id="GO:0005774">
    <property type="term" value="C:vacuolar membrane"/>
    <property type="evidence" value="ECO:0007669"/>
    <property type="project" value="TreeGrafter"/>
</dbReference>
<feature type="region of interest" description="Disordered" evidence="7">
    <location>
        <begin position="497"/>
        <end position="560"/>
    </location>
</feature>
<feature type="compositionally biased region" description="Basic and acidic residues" evidence="7">
    <location>
        <begin position="941"/>
        <end position="950"/>
    </location>
</feature>
<dbReference type="PROSITE" id="PS50294">
    <property type="entry name" value="WD_REPEATS_REGION"/>
    <property type="match status" value="2"/>
</dbReference>
<feature type="compositionally biased region" description="Polar residues" evidence="7">
    <location>
        <begin position="498"/>
        <end position="519"/>
    </location>
</feature>
<feature type="compositionally biased region" description="Polar residues" evidence="7">
    <location>
        <begin position="669"/>
        <end position="687"/>
    </location>
</feature>
<dbReference type="GO" id="GO:0008270">
    <property type="term" value="F:zinc ion binding"/>
    <property type="evidence" value="ECO:0007669"/>
    <property type="project" value="UniProtKB-KW"/>
</dbReference>
<evidence type="ECO:0000256" key="5">
    <source>
        <dbReference type="ARBA" id="ARBA00022833"/>
    </source>
</evidence>
<dbReference type="SMART" id="SM00320">
    <property type="entry name" value="WD40"/>
    <property type="match status" value="4"/>
</dbReference>
<sequence length="1309" mass="144554">MSTPQDEKAPSPPSPPPLPPQPYGFAANTLARLAQPFGYGPRSSTAVQHLRSVGSRPSPLSGQTSTRWEAPSLLRSLFQPPKVPQVPQVPQGNRKSPADYLRSPTSSERNTQHKTGIPIAALDISPDRTHAVLAGRDILKTIQVEDSSCAEDFNLRTNIIAYAATHETSEGAISTRHRDQLAAQDVKWSHGNFGTTIATAAANGNIVVYDINRPGVEVARLHEHSRQVHRLGFNPHAAQLMLSGSQDSTVRLWDLRNLAGERSVMTCQSLNKFSGNSDGIRDLRWSPTNGVEFAIGTDNGTIQRWDIRRDNAPLLKINAHEKNCNTIDWHPDGKHIASGGADKNIKVWDFSSSDRRMRHLWQIRAPQAVVNARWRPACSSSDKEGSAHWQCTQIATSYDQQETKIHIWDFRRPHIPFREVNRYDTPATALLWKSESLLWSVGSAGMFTQTDIHFATKTSERRSPNALDIAPDGRIIFFLQKRERRRTSIEDLLEDLNRQNQQQSSTSEKSTNNQGVTHGSSEEPSLLSSSFKNRQRKHPGSRRSTKSLASTPPSAGSGAPVQRLDISLHEKEMFHSAQAAGIGRIGGLSYYDAFEVYAREYQSPPSPPTENSECNRHHEIAFALRSNGEVAAQMGDYQLSGTWAVLAKAMEGELGTRAEENRRKRLSAASLSNSMTRASFQSSNNDGHTNEDQESQILMSTEGKLRPRNKASTALDDASNMTTPLARPQPDTLPGSNISANIESLHLSDTAWSKQPLRPATGVSQLAKMTSPKSPAVGKDTGQERFGGATAHYEHENERPPNTYQMSPRADFGEIDRQMTERRAAMENYRAIPRPLLRLDDPFHLNGPGSGVASIDRHDSNESFQLFSASTDSSNRAQSILGSFESNPRSEKTSSTPERSNAPNDRKDQDSTSHEESALVFDDEASLRSPASSPASPITVSHHEPKKPLEQRCSPVTLMAGYRPSNTTAEVHHEDMDSNSFGEWFLDPPTTQELPSEPDYYILSDFGRPKQRSPSLHPWTATAMFEEIVGYYTLKLHDAQLPAYLVLHVAPYLNHSIPFERCNLILLQYHEQLITHQLFVAADALLSLCDPDYPDVVDKGLYHIAPGGPWCTVCQKPNKGRIPNYCERCQQHWAECPICYGTGLGSPRRYTQESVDWHNSSLNETFDKAQEKDGLWGWCQECGHGGHVDCLRVWWRDPASEGACPTTGCPCDCVPGTRRDEIVERKERSRRAEGVSKDERYAAESGAVRGAGAMIGGSSRGTGPGTMGLGAAGRSMSGGKKVRIVVPEEERRAASGSPWATGKTSASVP</sequence>
<dbReference type="InterPro" id="IPR019775">
    <property type="entry name" value="WD40_repeat_CS"/>
</dbReference>
<evidence type="ECO:0000256" key="7">
    <source>
        <dbReference type="SAM" id="MobiDB-lite"/>
    </source>
</evidence>
<feature type="compositionally biased region" description="Low complexity" evidence="7">
    <location>
        <begin position="927"/>
        <end position="937"/>
    </location>
</feature>
<feature type="region of interest" description="Disordered" evidence="7">
    <location>
        <begin position="656"/>
        <end position="694"/>
    </location>
</feature>
<protein>
    <submittedName>
        <fullName evidence="8">SEA (Seh1-associated) complex subunit</fullName>
    </submittedName>
</protein>
<feature type="region of interest" description="Disordered" evidence="7">
    <location>
        <begin position="1252"/>
        <end position="1309"/>
    </location>
</feature>
<feature type="compositionally biased region" description="Gly residues" evidence="7">
    <location>
        <begin position="1253"/>
        <end position="1271"/>
    </location>
</feature>
<dbReference type="SUPFAM" id="SSF50978">
    <property type="entry name" value="WD40 repeat-like"/>
    <property type="match status" value="1"/>
</dbReference>
<proteinExistence type="predicted"/>
<keyword evidence="3" id="KW-0677">Repeat</keyword>
<evidence type="ECO:0000313" key="9">
    <source>
        <dbReference type="Proteomes" id="UP000664203"/>
    </source>
</evidence>
<evidence type="ECO:0000256" key="2">
    <source>
        <dbReference type="ARBA" id="ARBA00022723"/>
    </source>
</evidence>
<dbReference type="EMBL" id="CAJPDR010000270">
    <property type="protein sequence ID" value="CAF9929583.1"/>
    <property type="molecule type" value="Genomic_DNA"/>
</dbReference>
<dbReference type="GO" id="GO:1904263">
    <property type="term" value="P:positive regulation of TORC1 signaling"/>
    <property type="evidence" value="ECO:0007669"/>
    <property type="project" value="TreeGrafter"/>
</dbReference>
<feature type="region of interest" description="Disordered" evidence="7">
    <location>
        <begin position="882"/>
        <end position="951"/>
    </location>
</feature>
<keyword evidence="5" id="KW-0862">Zinc</keyword>
<keyword evidence="2" id="KW-0479">Metal-binding</keyword>
<dbReference type="OrthoDB" id="60955at2759"/>
<reference evidence="8" key="1">
    <citation type="submission" date="2021-03" db="EMBL/GenBank/DDBJ databases">
        <authorList>
            <person name="Tagirdzhanova G."/>
        </authorList>
    </citation>
    <scope>NUCLEOTIDE SEQUENCE</scope>
</reference>
<gene>
    <name evidence="8" type="primary">RTC1</name>
    <name evidence="8" type="ORF">ALECFALPRED_004409</name>
</gene>
<feature type="compositionally biased region" description="Polar residues" evidence="7">
    <location>
        <begin position="882"/>
        <end position="903"/>
    </location>
</feature>
<keyword evidence="4" id="KW-0863">Zinc-finger</keyword>
<feature type="repeat" description="WD" evidence="6">
    <location>
        <begin position="317"/>
        <end position="358"/>
    </location>
</feature>
<dbReference type="GO" id="GO:0005829">
    <property type="term" value="C:cytosol"/>
    <property type="evidence" value="ECO:0007669"/>
    <property type="project" value="TreeGrafter"/>
</dbReference>
<evidence type="ECO:0000256" key="6">
    <source>
        <dbReference type="PROSITE-ProRule" id="PRU00221"/>
    </source>
</evidence>
<dbReference type="PRINTS" id="PR00320">
    <property type="entry name" value="GPROTEINBRPT"/>
</dbReference>
<feature type="region of interest" description="Disordered" evidence="7">
    <location>
        <begin position="1"/>
        <end position="115"/>
    </location>
</feature>
<dbReference type="InterPro" id="IPR001680">
    <property type="entry name" value="WD40_rpt"/>
</dbReference>
<keyword evidence="1 6" id="KW-0853">WD repeat</keyword>
<dbReference type="Proteomes" id="UP000664203">
    <property type="component" value="Unassembled WGS sequence"/>
</dbReference>
<evidence type="ECO:0000256" key="1">
    <source>
        <dbReference type="ARBA" id="ARBA00022574"/>
    </source>
</evidence>
<organism evidence="8 9">
    <name type="scientific">Alectoria fallacina</name>
    <dbReference type="NCBI Taxonomy" id="1903189"/>
    <lineage>
        <taxon>Eukaryota</taxon>
        <taxon>Fungi</taxon>
        <taxon>Dikarya</taxon>
        <taxon>Ascomycota</taxon>
        <taxon>Pezizomycotina</taxon>
        <taxon>Lecanoromycetes</taxon>
        <taxon>OSLEUM clade</taxon>
        <taxon>Lecanoromycetidae</taxon>
        <taxon>Lecanorales</taxon>
        <taxon>Lecanorineae</taxon>
        <taxon>Parmeliaceae</taxon>
        <taxon>Alectoria</taxon>
    </lineage>
</organism>
<dbReference type="InterPro" id="IPR037590">
    <property type="entry name" value="WDR24"/>
</dbReference>
<dbReference type="PROSITE" id="PS50082">
    <property type="entry name" value="WD_REPEATS_2"/>
    <property type="match status" value="3"/>
</dbReference>
<keyword evidence="9" id="KW-1185">Reference proteome</keyword>
<evidence type="ECO:0000256" key="3">
    <source>
        <dbReference type="ARBA" id="ARBA00022737"/>
    </source>
</evidence>
<dbReference type="PANTHER" id="PTHR46200">
    <property type="entry name" value="GATOR COMPLEX PROTEIN WDR24"/>
    <property type="match status" value="1"/>
</dbReference>
<feature type="compositionally biased region" description="Basic and acidic residues" evidence="7">
    <location>
        <begin position="904"/>
        <end position="917"/>
    </location>
</feature>
<feature type="compositionally biased region" description="Pro residues" evidence="7">
    <location>
        <begin position="10"/>
        <end position="22"/>
    </location>
</feature>
<feature type="repeat" description="WD" evidence="6">
    <location>
        <begin position="273"/>
        <end position="315"/>
    </location>
</feature>
<dbReference type="Gene3D" id="2.130.10.10">
    <property type="entry name" value="YVTN repeat-like/Quinoprotein amine dehydrogenase"/>
    <property type="match status" value="2"/>
</dbReference>
<comment type="caution">
    <text evidence="8">The sequence shown here is derived from an EMBL/GenBank/DDBJ whole genome shotgun (WGS) entry which is preliminary data.</text>
</comment>
<dbReference type="GO" id="GO:0061700">
    <property type="term" value="C:GATOR2 complex"/>
    <property type="evidence" value="ECO:0007669"/>
    <property type="project" value="TreeGrafter"/>
</dbReference>
<dbReference type="Pfam" id="PF00400">
    <property type="entry name" value="WD40"/>
    <property type="match status" value="3"/>
</dbReference>
<dbReference type="PROSITE" id="PS00678">
    <property type="entry name" value="WD_REPEATS_1"/>
    <property type="match status" value="2"/>
</dbReference>
<evidence type="ECO:0000313" key="8">
    <source>
        <dbReference type="EMBL" id="CAF9929583.1"/>
    </source>
</evidence>
<evidence type="ECO:0000256" key="4">
    <source>
        <dbReference type="ARBA" id="ARBA00022771"/>
    </source>
</evidence>
<accession>A0A8H3FRM9</accession>
<dbReference type="InterPro" id="IPR015943">
    <property type="entry name" value="WD40/YVTN_repeat-like_dom_sf"/>
</dbReference>
<name>A0A8H3FRM9_9LECA</name>